<dbReference type="PANTHER" id="PTHR46373">
    <property type="entry name" value="PROTEIN RKD4"/>
    <property type="match status" value="1"/>
</dbReference>
<dbReference type="OrthoDB" id="6270329at2759"/>
<evidence type="ECO:0000259" key="8">
    <source>
        <dbReference type="PROSITE" id="PS51519"/>
    </source>
</evidence>
<dbReference type="InterPro" id="IPR003035">
    <property type="entry name" value="RWP-RK_dom"/>
</dbReference>
<dbReference type="Proteomes" id="UP000316726">
    <property type="component" value="Chromosome 9"/>
</dbReference>
<dbReference type="Pfam" id="PF02042">
    <property type="entry name" value="RWP-RK"/>
    <property type="match status" value="1"/>
</dbReference>
<evidence type="ECO:0000256" key="4">
    <source>
        <dbReference type="ARBA" id="ARBA00023125"/>
    </source>
</evidence>
<reference evidence="9 10" key="1">
    <citation type="submission" date="2018-07" db="EMBL/GenBank/DDBJ databases">
        <title>The complete nuclear genome of the prasinophyte Chloropicon primus (CCMP1205).</title>
        <authorList>
            <person name="Pombert J.-F."/>
            <person name="Otis C."/>
            <person name="Turmel M."/>
            <person name="Lemieux C."/>
        </authorList>
    </citation>
    <scope>NUCLEOTIDE SEQUENCE [LARGE SCALE GENOMIC DNA]</scope>
    <source>
        <strain evidence="9 10">CCMP1205</strain>
    </source>
</reference>
<feature type="region of interest" description="Disordered" evidence="7">
    <location>
        <begin position="83"/>
        <end position="127"/>
    </location>
</feature>
<dbReference type="EMBL" id="CP031042">
    <property type="protein sequence ID" value="QDZ22911.1"/>
    <property type="molecule type" value="Genomic_DNA"/>
</dbReference>
<comment type="function">
    <text evidence="1">Putative transcription factor.</text>
</comment>
<gene>
    <name evidence="9" type="ORF">A3770_09p54290</name>
</gene>
<feature type="compositionally biased region" description="Polar residues" evidence="7">
    <location>
        <begin position="106"/>
        <end position="127"/>
    </location>
</feature>
<proteinExistence type="predicted"/>
<feature type="region of interest" description="Disordered" evidence="7">
    <location>
        <begin position="303"/>
        <end position="340"/>
    </location>
</feature>
<keyword evidence="2" id="KW-0805">Transcription regulation</keyword>
<keyword evidence="5" id="KW-0804">Transcription</keyword>
<dbReference type="PANTHER" id="PTHR46373:SF20">
    <property type="entry name" value="PROTEIN RKD1"/>
    <property type="match status" value="1"/>
</dbReference>
<accession>A0A5B8MRA4</accession>
<evidence type="ECO:0000313" key="9">
    <source>
        <dbReference type="EMBL" id="QDZ22911.1"/>
    </source>
</evidence>
<sequence length="362" mass="39467">MNKKGKDASSKPKGGETKARIQKTEGKKGRPKYVIDRETLSQVFHLPFEKACEQLGIGSTTLKRICREQEIGRWPYRRLMCADTGKRKGGSSTGDKKAASGKKKAQSNGTASNNGSSRNGGQTSGAWSNLNNIQEAQESLKKDGPKGPIKRNRSFLIYQTGNVWHEQPLSLPENLPLASFFREDFLNGDANMPECSGQDDGKGGRRRVKRSRSLLLQIMGEGNSVTLSPTMAYDIPMESFETTEDLLKVFENPTSLQSALQHKPPQLPLLVSPGVPSNSNLNLNGVKKNSSFIGANGLNSSSWRSENNKNAQNSQSTASSFQGATAGATTDRISQGQLSPKTIASKQVNKGENIEELLKYFD</sequence>
<keyword evidence="10" id="KW-1185">Reference proteome</keyword>
<dbReference type="GO" id="GO:0003700">
    <property type="term" value="F:DNA-binding transcription factor activity"/>
    <property type="evidence" value="ECO:0007669"/>
    <property type="project" value="InterPro"/>
</dbReference>
<feature type="domain" description="RWP-RK" evidence="8">
    <location>
        <begin position="21"/>
        <end position="103"/>
    </location>
</feature>
<organism evidence="9 10">
    <name type="scientific">Chloropicon primus</name>
    <dbReference type="NCBI Taxonomy" id="1764295"/>
    <lineage>
        <taxon>Eukaryota</taxon>
        <taxon>Viridiplantae</taxon>
        <taxon>Chlorophyta</taxon>
        <taxon>Chloropicophyceae</taxon>
        <taxon>Chloropicales</taxon>
        <taxon>Chloropicaceae</taxon>
        <taxon>Chloropicon</taxon>
    </lineage>
</organism>
<dbReference type="AlphaFoldDB" id="A0A5B8MRA4"/>
<feature type="region of interest" description="Disordered" evidence="7">
    <location>
        <begin position="1"/>
        <end position="33"/>
    </location>
</feature>
<protein>
    <recommendedName>
        <fullName evidence="8">RWP-RK domain-containing protein</fullName>
    </recommendedName>
</protein>
<keyword evidence="4" id="KW-0238">DNA-binding</keyword>
<evidence type="ECO:0000256" key="1">
    <source>
        <dbReference type="ARBA" id="ARBA00004049"/>
    </source>
</evidence>
<evidence type="ECO:0000313" key="10">
    <source>
        <dbReference type="Proteomes" id="UP000316726"/>
    </source>
</evidence>
<evidence type="ECO:0000256" key="5">
    <source>
        <dbReference type="ARBA" id="ARBA00023163"/>
    </source>
</evidence>
<evidence type="ECO:0000256" key="6">
    <source>
        <dbReference type="ARBA" id="ARBA00023242"/>
    </source>
</evidence>
<dbReference type="InterPro" id="IPR044607">
    <property type="entry name" value="RKD-like"/>
</dbReference>
<evidence type="ECO:0000256" key="2">
    <source>
        <dbReference type="ARBA" id="ARBA00023015"/>
    </source>
</evidence>
<keyword evidence="3" id="KW-0175">Coiled coil</keyword>
<dbReference type="GO" id="GO:0003677">
    <property type="term" value="F:DNA binding"/>
    <property type="evidence" value="ECO:0007669"/>
    <property type="project" value="UniProtKB-KW"/>
</dbReference>
<dbReference type="PROSITE" id="PS51519">
    <property type="entry name" value="RWP_RK"/>
    <property type="match status" value="1"/>
</dbReference>
<evidence type="ECO:0000256" key="7">
    <source>
        <dbReference type="SAM" id="MobiDB-lite"/>
    </source>
</evidence>
<evidence type="ECO:0000256" key="3">
    <source>
        <dbReference type="ARBA" id="ARBA00023054"/>
    </source>
</evidence>
<keyword evidence="6" id="KW-0539">Nucleus</keyword>
<name>A0A5B8MRA4_9CHLO</name>